<keyword evidence="2" id="KW-1185">Reference proteome</keyword>
<dbReference type="AlphaFoldDB" id="A0A653DW57"/>
<proteinExistence type="predicted"/>
<dbReference type="Proteomes" id="UP000410492">
    <property type="component" value="Unassembled WGS sequence"/>
</dbReference>
<evidence type="ECO:0000313" key="1">
    <source>
        <dbReference type="EMBL" id="VEN64426.1"/>
    </source>
</evidence>
<evidence type="ECO:0000313" key="2">
    <source>
        <dbReference type="Proteomes" id="UP000410492"/>
    </source>
</evidence>
<organism evidence="1 2">
    <name type="scientific">Callosobruchus maculatus</name>
    <name type="common">Southern cowpea weevil</name>
    <name type="synonym">Pulse bruchid</name>
    <dbReference type="NCBI Taxonomy" id="64391"/>
    <lineage>
        <taxon>Eukaryota</taxon>
        <taxon>Metazoa</taxon>
        <taxon>Ecdysozoa</taxon>
        <taxon>Arthropoda</taxon>
        <taxon>Hexapoda</taxon>
        <taxon>Insecta</taxon>
        <taxon>Pterygota</taxon>
        <taxon>Neoptera</taxon>
        <taxon>Endopterygota</taxon>
        <taxon>Coleoptera</taxon>
        <taxon>Polyphaga</taxon>
        <taxon>Cucujiformia</taxon>
        <taxon>Chrysomeloidea</taxon>
        <taxon>Chrysomelidae</taxon>
        <taxon>Bruchinae</taxon>
        <taxon>Bruchini</taxon>
        <taxon>Callosobruchus</taxon>
    </lineage>
</organism>
<name>A0A653DW57_CALMS</name>
<gene>
    <name evidence="1" type="ORF">CALMAC_LOCUS20948</name>
</gene>
<protein>
    <submittedName>
        <fullName evidence="1">Uncharacterized protein</fullName>
    </submittedName>
</protein>
<sequence>MLLEKWWQKNSQIYPQWFKKLKQIDQYLFMELKIGPTKFKSLNRIEDFEICTLRRLLNMPCTGYYEPECIEEGLHPKRITGNPTKKNPK</sequence>
<dbReference type="EMBL" id="CAACVG010015369">
    <property type="protein sequence ID" value="VEN64426.1"/>
    <property type="molecule type" value="Genomic_DNA"/>
</dbReference>
<accession>A0A653DW57</accession>
<reference evidence="1 2" key="1">
    <citation type="submission" date="2019-01" db="EMBL/GenBank/DDBJ databases">
        <authorList>
            <person name="Sayadi A."/>
        </authorList>
    </citation>
    <scope>NUCLEOTIDE SEQUENCE [LARGE SCALE GENOMIC DNA]</scope>
</reference>